<dbReference type="InterPro" id="IPR000352">
    <property type="entry name" value="Pep_chain_release_fac_I"/>
</dbReference>
<name>A0A819MZC9_9BILA</name>
<sequence length="187" mass="22308">MSNIAYELKSKSKEKFQKNVMLWDGISYQGLFPKKSPIFIDEWLELTRSVDDDRLEKATKELGDLQNVIFQDDQGIVLERQDERFFNLNKNLAIKAMKNKLYQIQYDEQQERLFQTRKQQTGSGNRNEKIRTYNIPQNRITDERLNENVHNVNEFLDGTYCLHTMIEQLKQQDRLQRLIELTNKSSN</sequence>
<feature type="domain" description="Prokaryotic-type class I peptide chain release factors" evidence="3">
    <location>
        <begin position="73"/>
        <end position="144"/>
    </location>
</feature>
<dbReference type="Proteomes" id="UP000663823">
    <property type="component" value="Unassembled WGS sequence"/>
</dbReference>
<dbReference type="PANTHER" id="PTHR43804:SF7">
    <property type="entry name" value="LD18447P"/>
    <property type="match status" value="1"/>
</dbReference>
<dbReference type="AlphaFoldDB" id="A0A819MZC9"/>
<evidence type="ECO:0000256" key="2">
    <source>
        <dbReference type="ARBA" id="ARBA00022481"/>
    </source>
</evidence>
<dbReference type="InterPro" id="IPR045853">
    <property type="entry name" value="Pep_chain_release_fac_I_sf"/>
</dbReference>
<dbReference type="InterPro" id="IPR050057">
    <property type="entry name" value="Prokaryotic/Mito_RF"/>
</dbReference>
<comment type="similarity">
    <text evidence="1">Belongs to the prokaryotic/mitochondrial release factor family.</text>
</comment>
<dbReference type="GO" id="GO:0003747">
    <property type="term" value="F:translation release factor activity"/>
    <property type="evidence" value="ECO:0007669"/>
    <property type="project" value="InterPro"/>
</dbReference>
<dbReference type="PANTHER" id="PTHR43804">
    <property type="entry name" value="LD18447P"/>
    <property type="match status" value="1"/>
</dbReference>
<keyword evidence="2" id="KW-0488">Methylation</keyword>
<dbReference type="Pfam" id="PF00472">
    <property type="entry name" value="RF-1"/>
    <property type="match status" value="1"/>
</dbReference>
<protein>
    <recommendedName>
        <fullName evidence="3">Prokaryotic-type class I peptide chain release factors domain-containing protein</fullName>
    </recommendedName>
</protein>
<accession>A0A819MZC9</accession>
<evidence type="ECO:0000313" key="4">
    <source>
        <dbReference type="EMBL" id="CAF3988857.1"/>
    </source>
</evidence>
<evidence type="ECO:0000259" key="3">
    <source>
        <dbReference type="Pfam" id="PF00472"/>
    </source>
</evidence>
<dbReference type="EMBL" id="CAJOAX010006700">
    <property type="protein sequence ID" value="CAF3988857.1"/>
    <property type="molecule type" value="Genomic_DNA"/>
</dbReference>
<comment type="caution">
    <text evidence="4">The sequence shown here is derived from an EMBL/GenBank/DDBJ whole genome shotgun (WGS) entry which is preliminary data.</text>
</comment>
<evidence type="ECO:0000256" key="1">
    <source>
        <dbReference type="ARBA" id="ARBA00010835"/>
    </source>
</evidence>
<organism evidence="4 5">
    <name type="scientific">Rotaria sordida</name>
    <dbReference type="NCBI Taxonomy" id="392033"/>
    <lineage>
        <taxon>Eukaryota</taxon>
        <taxon>Metazoa</taxon>
        <taxon>Spiralia</taxon>
        <taxon>Gnathifera</taxon>
        <taxon>Rotifera</taxon>
        <taxon>Eurotatoria</taxon>
        <taxon>Bdelloidea</taxon>
        <taxon>Philodinida</taxon>
        <taxon>Philodinidae</taxon>
        <taxon>Rotaria</taxon>
    </lineage>
</organism>
<dbReference type="SUPFAM" id="SSF75620">
    <property type="entry name" value="Release factor"/>
    <property type="match status" value="1"/>
</dbReference>
<reference evidence="4" key="1">
    <citation type="submission" date="2021-02" db="EMBL/GenBank/DDBJ databases">
        <authorList>
            <person name="Nowell W R."/>
        </authorList>
    </citation>
    <scope>NUCLEOTIDE SEQUENCE</scope>
</reference>
<evidence type="ECO:0000313" key="5">
    <source>
        <dbReference type="Proteomes" id="UP000663823"/>
    </source>
</evidence>
<dbReference type="Gene3D" id="3.30.70.1660">
    <property type="match status" value="1"/>
</dbReference>
<proteinExistence type="inferred from homology"/>
<gene>
    <name evidence="4" type="ORF">OTI717_LOCUS28363</name>
</gene>